<keyword evidence="3" id="KW-0653">Protein transport</keyword>
<dbReference type="GO" id="GO:0031902">
    <property type="term" value="C:late endosome membrane"/>
    <property type="evidence" value="ECO:0007669"/>
    <property type="project" value="TreeGrafter"/>
</dbReference>
<name>A0AA88HUT7_ARTSF</name>
<feature type="transmembrane region" description="Helical" evidence="10">
    <location>
        <begin position="177"/>
        <end position="197"/>
    </location>
</feature>
<comment type="subcellular location">
    <subcellularLocation>
        <location evidence="8">Golgi apparatus</location>
        <location evidence="8">cis-Golgi network membrane</location>
        <topology evidence="8">Single-pass type IV membrane protein</topology>
    </subcellularLocation>
</comment>
<protein>
    <submittedName>
        <fullName evidence="11">Uncharacterized protein</fullName>
    </submittedName>
</protein>
<dbReference type="GO" id="GO:0006906">
    <property type="term" value="P:vesicle fusion"/>
    <property type="evidence" value="ECO:0007669"/>
    <property type="project" value="TreeGrafter"/>
</dbReference>
<keyword evidence="2 10" id="KW-0812">Transmembrane</keyword>
<dbReference type="EMBL" id="JAVRJZ010000015">
    <property type="protein sequence ID" value="KAK2712501.1"/>
    <property type="molecule type" value="Genomic_DNA"/>
</dbReference>
<sequence>MNFEDFAQKFEVLYMELRGSVALPELPVTHLISQKMSELRRLYDRMDIAASNTPNRFAVKEKTRKYWMNLMSLEGEIKERKRQQEKTSVLKESSLARRKPEEVKINVDAELEYRQSAGRTRSSLDSMIEASEAMISILRTQKDSIKGIKRRVLDAANSIGMGSTVIRLIEKRSDQDMTIFFVGCIFLLVLLILLIIYI</sequence>
<dbReference type="AlphaFoldDB" id="A0AA88HUT7"/>
<evidence type="ECO:0000256" key="10">
    <source>
        <dbReference type="SAM" id="Phobius"/>
    </source>
</evidence>
<keyword evidence="5" id="KW-0333">Golgi apparatus</keyword>
<keyword evidence="4 10" id="KW-1133">Transmembrane helix</keyword>
<dbReference type="PIRSF" id="PIRSF028865">
    <property type="entry name" value="Membrin-2"/>
    <property type="match status" value="1"/>
</dbReference>
<evidence type="ECO:0000256" key="8">
    <source>
        <dbReference type="ARBA" id="ARBA00037862"/>
    </source>
</evidence>
<dbReference type="GO" id="GO:0000149">
    <property type="term" value="F:SNARE binding"/>
    <property type="evidence" value="ECO:0007669"/>
    <property type="project" value="TreeGrafter"/>
</dbReference>
<evidence type="ECO:0000256" key="1">
    <source>
        <dbReference type="ARBA" id="ARBA00022448"/>
    </source>
</evidence>
<evidence type="ECO:0000256" key="6">
    <source>
        <dbReference type="ARBA" id="ARBA00023136"/>
    </source>
</evidence>
<organism evidence="11 12">
    <name type="scientific">Artemia franciscana</name>
    <name type="common">Brine shrimp</name>
    <name type="synonym">Artemia sanfranciscana</name>
    <dbReference type="NCBI Taxonomy" id="6661"/>
    <lineage>
        <taxon>Eukaryota</taxon>
        <taxon>Metazoa</taxon>
        <taxon>Ecdysozoa</taxon>
        <taxon>Arthropoda</taxon>
        <taxon>Crustacea</taxon>
        <taxon>Branchiopoda</taxon>
        <taxon>Anostraca</taxon>
        <taxon>Artemiidae</taxon>
        <taxon>Artemia</taxon>
    </lineage>
</organism>
<accession>A0AA88HUT7</accession>
<comment type="similarity">
    <text evidence="9">Belongs to the GOSR2 family.</text>
</comment>
<keyword evidence="6 10" id="KW-0472">Membrane</keyword>
<evidence type="ECO:0000313" key="11">
    <source>
        <dbReference type="EMBL" id="KAK2712501.1"/>
    </source>
</evidence>
<evidence type="ECO:0000313" key="12">
    <source>
        <dbReference type="Proteomes" id="UP001187531"/>
    </source>
</evidence>
<evidence type="ECO:0000256" key="7">
    <source>
        <dbReference type="ARBA" id="ARBA00037078"/>
    </source>
</evidence>
<dbReference type="GO" id="GO:0015031">
    <property type="term" value="P:protein transport"/>
    <property type="evidence" value="ECO:0007669"/>
    <property type="project" value="UniProtKB-KW"/>
</dbReference>
<gene>
    <name evidence="11" type="ORF">QYM36_011255</name>
</gene>
<dbReference type="PANTHER" id="PTHR21230">
    <property type="entry name" value="VESICLE TRANSPORT V-SNARE PROTEIN VTI1-RELATED"/>
    <property type="match status" value="1"/>
</dbReference>
<comment type="function">
    <text evidence="7">Involved in transport of proteins from the cis/medial-Golgi to the trans-Golgi network.</text>
</comment>
<evidence type="ECO:0000256" key="3">
    <source>
        <dbReference type="ARBA" id="ARBA00022927"/>
    </source>
</evidence>
<evidence type="ECO:0000256" key="9">
    <source>
        <dbReference type="ARBA" id="ARBA00038172"/>
    </source>
</evidence>
<keyword evidence="1" id="KW-0813">Transport</keyword>
<dbReference type="GO" id="GO:0012507">
    <property type="term" value="C:ER to Golgi transport vesicle membrane"/>
    <property type="evidence" value="ECO:0007669"/>
    <property type="project" value="TreeGrafter"/>
</dbReference>
<dbReference type="GO" id="GO:0005484">
    <property type="term" value="F:SNAP receptor activity"/>
    <property type="evidence" value="ECO:0007669"/>
    <property type="project" value="InterPro"/>
</dbReference>
<comment type="caution">
    <text evidence="11">The sequence shown here is derived from an EMBL/GenBank/DDBJ whole genome shotgun (WGS) entry which is preliminary data.</text>
</comment>
<dbReference type="GO" id="GO:0005789">
    <property type="term" value="C:endoplasmic reticulum membrane"/>
    <property type="evidence" value="ECO:0007669"/>
    <property type="project" value="TreeGrafter"/>
</dbReference>
<dbReference type="GO" id="GO:0005794">
    <property type="term" value="C:Golgi apparatus"/>
    <property type="evidence" value="ECO:0007669"/>
    <property type="project" value="UniProtKB-SubCell"/>
</dbReference>
<evidence type="ECO:0000256" key="4">
    <source>
        <dbReference type="ARBA" id="ARBA00022989"/>
    </source>
</evidence>
<keyword evidence="12" id="KW-1185">Reference proteome</keyword>
<dbReference type="InterPro" id="IPR027027">
    <property type="entry name" value="GOSR2/Membrin/Bos1"/>
</dbReference>
<dbReference type="PANTHER" id="PTHR21230:SF1">
    <property type="entry name" value="GOLGI SNAP RECEPTOR COMPLEX MEMBER 2"/>
    <property type="match status" value="1"/>
</dbReference>
<evidence type="ECO:0000256" key="2">
    <source>
        <dbReference type="ARBA" id="ARBA00022692"/>
    </source>
</evidence>
<proteinExistence type="inferred from homology"/>
<dbReference type="Proteomes" id="UP001187531">
    <property type="component" value="Unassembled WGS sequence"/>
</dbReference>
<dbReference type="GO" id="GO:0031201">
    <property type="term" value="C:SNARE complex"/>
    <property type="evidence" value="ECO:0007669"/>
    <property type="project" value="TreeGrafter"/>
</dbReference>
<dbReference type="Pfam" id="PF12352">
    <property type="entry name" value="V-SNARE_C"/>
    <property type="match status" value="1"/>
</dbReference>
<reference evidence="11" key="1">
    <citation type="submission" date="2023-07" db="EMBL/GenBank/DDBJ databases">
        <title>Chromosome-level genome assembly of Artemia franciscana.</title>
        <authorList>
            <person name="Jo E."/>
        </authorList>
    </citation>
    <scope>NUCLEOTIDE SEQUENCE</scope>
    <source>
        <tissue evidence="11">Whole body</tissue>
    </source>
</reference>
<evidence type="ECO:0000256" key="5">
    <source>
        <dbReference type="ARBA" id="ARBA00023034"/>
    </source>
</evidence>